<name>A0A8H6LZN7_9AGAR</name>
<feature type="region of interest" description="Disordered" evidence="1">
    <location>
        <begin position="84"/>
        <end position="124"/>
    </location>
</feature>
<feature type="compositionally biased region" description="Basic and acidic residues" evidence="1">
    <location>
        <begin position="157"/>
        <end position="172"/>
    </location>
</feature>
<feature type="compositionally biased region" description="Basic and acidic residues" evidence="1">
    <location>
        <begin position="368"/>
        <end position="386"/>
    </location>
</feature>
<reference evidence="2 3" key="1">
    <citation type="submission" date="2020-07" db="EMBL/GenBank/DDBJ databases">
        <title>Comparative genomics of pyrophilous fungi reveals a link between fire events and developmental genes.</title>
        <authorList>
            <consortium name="DOE Joint Genome Institute"/>
            <person name="Steindorff A.S."/>
            <person name="Carver A."/>
            <person name="Calhoun S."/>
            <person name="Stillman K."/>
            <person name="Liu H."/>
            <person name="Lipzen A."/>
            <person name="Pangilinan J."/>
            <person name="Labutti K."/>
            <person name="Bruns T.D."/>
            <person name="Grigoriev I.V."/>
        </authorList>
    </citation>
    <scope>NUCLEOTIDE SEQUENCE [LARGE SCALE GENOMIC DNA]</scope>
    <source>
        <strain evidence="2 3">CBS 144469</strain>
    </source>
</reference>
<keyword evidence="3" id="KW-1185">Reference proteome</keyword>
<organism evidence="2 3">
    <name type="scientific">Ephemerocybe angulata</name>
    <dbReference type="NCBI Taxonomy" id="980116"/>
    <lineage>
        <taxon>Eukaryota</taxon>
        <taxon>Fungi</taxon>
        <taxon>Dikarya</taxon>
        <taxon>Basidiomycota</taxon>
        <taxon>Agaricomycotina</taxon>
        <taxon>Agaricomycetes</taxon>
        <taxon>Agaricomycetidae</taxon>
        <taxon>Agaricales</taxon>
        <taxon>Agaricineae</taxon>
        <taxon>Psathyrellaceae</taxon>
        <taxon>Ephemerocybe</taxon>
    </lineage>
</organism>
<dbReference type="Proteomes" id="UP000521943">
    <property type="component" value="Unassembled WGS sequence"/>
</dbReference>
<feature type="compositionally biased region" description="Acidic residues" evidence="1">
    <location>
        <begin position="141"/>
        <end position="152"/>
    </location>
</feature>
<feature type="region of interest" description="Disordered" evidence="1">
    <location>
        <begin position="1"/>
        <end position="44"/>
    </location>
</feature>
<dbReference type="EMBL" id="JACGCI010000086">
    <property type="protein sequence ID" value="KAF6746961.1"/>
    <property type="molecule type" value="Genomic_DNA"/>
</dbReference>
<feature type="region of interest" description="Disordered" evidence="1">
    <location>
        <begin position="366"/>
        <end position="386"/>
    </location>
</feature>
<evidence type="ECO:0000313" key="2">
    <source>
        <dbReference type="EMBL" id="KAF6746961.1"/>
    </source>
</evidence>
<evidence type="ECO:0000313" key="3">
    <source>
        <dbReference type="Proteomes" id="UP000521943"/>
    </source>
</evidence>
<dbReference type="AlphaFoldDB" id="A0A8H6LZN7"/>
<feature type="region of interest" description="Disordered" evidence="1">
    <location>
        <begin position="141"/>
        <end position="172"/>
    </location>
</feature>
<evidence type="ECO:0000256" key="1">
    <source>
        <dbReference type="SAM" id="MobiDB-lite"/>
    </source>
</evidence>
<comment type="caution">
    <text evidence="2">The sequence shown here is derived from an EMBL/GenBank/DDBJ whole genome shotgun (WGS) entry which is preliminary data.</text>
</comment>
<accession>A0A8H6LZN7</accession>
<sequence length="386" mass="43426">MTDLDEVLPPSSDLDEEPLPLTQASSKACSSELAATEKPKRKRKGLWAQWQELEEKERLKKESGLEEVLCAVRYGSERARLEVRYVPKTTIGPASSSSRASQRPEKKKRRLWSEDDPPELFDKNLDSMNLDRMLNTPFLEELDSTDDSDGEASEVSHQGDHTHSQEQTHECQDDAETVFKSNMWTRHSWSWATPAQRELIKHLAISHHSAVSTSGNTISAPDLLKALSRAWFAEFPIKQELITAGNIPPEAADEGFRLKPSQRDLVKAAKEARLQEAEYDSGVGVGAEYDSGLGRVRDGNQSKVVGPFRLHSELAMSPSRWTHHSQTNYLNKNMEDYRMAAKANKAAMDIQWAELEKQFRACFPTAHAESKSDKSSEDLAYEKEAA</sequence>
<gene>
    <name evidence="2" type="ORF">DFP72DRAFT_854812</name>
</gene>
<protein>
    <submittedName>
        <fullName evidence="2">Uncharacterized protein</fullName>
    </submittedName>
</protein>
<proteinExistence type="predicted"/>